<evidence type="ECO:0000313" key="2">
    <source>
        <dbReference type="Proteomes" id="UP000324897"/>
    </source>
</evidence>
<dbReference type="EMBL" id="RWGY01000013">
    <property type="protein sequence ID" value="TVU24825.1"/>
    <property type="molecule type" value="Genomic_DNA"/>
</dbReference>
<dbReference type="AlphaFoldDB" id="A0A5J9UN03"/>
<accession>A0A5J9UN03</accession>
<dbReference type="Gramene" id="TVU24825">
    <property type="protein sequence ID" value="TVU24825"/>
    <property type="gene ID" value="EJB05_27285"/>
</dbReference>
<organism evidence="1 2">
    <name type="scientific">Eragrostis curvula</name>
    <name type="common">weeping love grass</name>
    <dbReference type="NCBI Taxonomy" id="38414"/>
    <lineage>
        <taxon>Eukaryota</taxon>
        <taxon>Viridiplantae</taxon>
        <taxon>Streptophyta</taxon>
        <taxon>Embryophyta</taxon>
        <taxon>Tracheophyta</taxon>
        <taxon>Spermatophyta</taxon>
        <taxon>Magnoliopsida</taxon>
        <taxon>Liliopsida</taxon>
        <taxon>Poales</taxon>
        <taxon>Poaceae</taxon>
        <taxon>PACMAD clade</taxon>
        <taxon>Chloridoideae</taxon>
        <taxon>Eragrostideae</taxon>
        <taxon>Eragrostidinae</taxon>
        <taxon>Eragrostis</taxon>
    </lineage>
</organism>
<evidence type="ECO:0000313" key="1">
    <source>
        <dbReference type="EMBL" id="TVU24825.1"/>
    </source>
</evidence>
<keyword evidence="2" id="KW-1185">Reference proteome</keyword>
<sequence>MVLVWVQSEEEVALEEKLHLYLFPRRTQDLGVWKLALKNVISCFIGCCRCPTRCTDQKRTSWCRVNQLCASLHGGLNGKHNCDSAQQQWDYQIRYTDQGSSILITEAMVTSCM</sequence>
<name>A0A5J9UN03_9POAL</name>
<feature type="non-terminal residue" evidence="1">
    <location>
        <position position="1"/>
    </location>
</feature>
<gene>
    <name evidence="1" type="ORF">EJB05_27285</name>
</gene>
<proteinExistence type="predicted"/>
<comment type="caution">
    <text evidence="1">The sequence shown here is derived from an EMBL/GenBank/DDBJ whole genome shotgun (WGS) entry which is preliminary data.</text>
</comment>
<protein>
    <submittedName>
        <fullName evidence="1">Uncharacterized protein</fullName>
    </submittedName>
</protein>
<reference evidence="1 2" key="1">
    <citation type="journal article" date="2019" name="Sci. Rep.">
        <title>A high-quality genome of Eragrostis curvula grass provides insights into Poaceae evolution and supports new strategies to enhance forage quality.</title>
        <authorList>
            <person name="Carballo J."/>
            <person name="Santos B.A.C.M."/>
            <person name="Zappacosta D."/>
            <person name="Garbus I."/>
            <person name="Selva J.P."/>
            <person name="Gallo C.A."/>
            <person name="Diaz A."/>
            <person name="Albertini E."/>
            <person name="Caccamo M."/>
            <person name="Echenique V."/>
        </authorList>
    </citation>
    <scope>NUCLEOTIDE SEQUENCE [LARGE SCALE GENOMIC DNA]</scope>
    <source>
        <strain evidence="2">cv. Victoria</strain>
        <tissue evidence="1">Leaf</tissue>
    </source>
</reference>
<dbReference type="Proteomes" id="UP000324897">
    <property type="component" value="Chromosome 2"/>
</dbReference>